<keyword evidence="2" id="KW-1185">Reference proteome</keyword>
<accession>A0A8B6HP88</accession>
<evidence type="ECO:0000313" key="1">
    <source>
        <dbReference type="EMBL" id="VDI82723.1"/>
    </source>
</evidence>
<dbReference type="Proteomes" id="UP000596742">
    <property type="component" value="Unassembled WGS sequence"/>
</dbReference>
<sequence length="158" mass="17739">MGTIILDTRPGDVTLTNRKNQQAQMMMPTTHVPIIDNIKLTSKQTVNTKGGDITGSWLLHDGRMIFSCDTTCQIYVLKSDGTLEFALQPGYRTSHINFIEESQTIVVTTGRNSSYIKIIDMKKRKTVNSVYVRSENYGIAYRDGTLFYNGYGRGLCAL</sequence>
<proteinExistence type="predicted"/>
<gene>
    <name evidence="1" type="ORF">MGAL_10B019619</name>
</gene>
<reference evidence="1" key="1">
    <citation type="submission" date="2018-11" db="EMBL/GenBank/DDBJ databases">
        <authorList>
            <person name="Alioto T."/>
            <person name="Alioto T."/>
        </authorList>
    </citation>
    <scope>NUCLEOTIDE SEQUENCE</scope>
</reference>
<comment type="caution">
    <text evidence="1">The sequence shown here is derived from an EMBL/GenBank/DDBJ whole genome shotgun (WGS) entry which is preliminary data.</text>
</comment>
<dbReference type="SUPFAM" id="SSF63829">
    <property type="entry name" value="Calcium-dependent phosphotriesterase"/>
    <property type="match status" value="1"/>
</dbReference>
<organism evidence="1 2">
    <name type="scientific">Mytilus galloprovincialis</name>
    <name type="common">Mediterranean mussel</name>
    <dbReference type="NCBI Taxonomy" id="29158"/>
    <lineage>
        <taxon>Eukaryota</taxon>
        <taxon>Metazoa</taxon>
        <taxon>Spiralia</taxon>
        <taxon>Lophotrochozoa</taxon>
        <taxon>Mollusca</taxon>
        <taxon>Bivalvia</taxon>
        <taxon>Autobranchia</taxon>
        <taxon>Pteriomorphia</taxon>
        <taxon>Mytilida</taxon>
        <taxon>Mytiloidea</taxon>
        <taxon>Mytilidae</taxon>
        <taxon>Mytilinae</taxon>
        <taxon>Mytilus</taxon>
    </lineage>
</organism>
<evidence type="ECO:0000313" key="2">
    <source>
        <dbReference type="Proteomes" id="UP000596742"/>
    </source>
</evidence>
<name>A0A8B6HP88_MYTGA</name>
<dbReference type="EMBL" id="UYJE01010383">
    <property type="protein sequence ID" value="VDI82723.1"/>
    <property type="molecule type" value="Genomic_DNA"/>
</dbReference>
<protein>
    <submittedName>
        <fullName evidence="1">Uncharacterized protein</fullName>
    </submittedName>
</protein>
<dbReference type="AlphaFoldDB" id="A0A8B6HP88"/>